<dbReference type="InterPro" id="IPR019600">
    <property type="entry name" value="Hemin_uptake_protein_HemP"/>
</dbReference>
<gene>
    <name evidence="1" type="primary">hemP</name>
    <name evidence="1" type="ORF">AB4874_14815</name>
</gene>
<reference evidence="1 2" key="1">
    <citation type="journal article" date="2011" name="Int. J. Syst. Evol. Microbiol.">
        <title>Zhongshania antarctica gen. nov., sp. nov. and Zhongshania guokunii sp. nov., gammaproteobacteria respectively isolated from coastal attached (fast) ice and surface seawater of the Antarctic.</title>
        <authorList>
            <person name="Li H.J."/>
            <person name="Zhang X.Y."/>
            <person name="Chen C.X."/>
            <person name="Zhang Y.J."/>
            <person name="Gao Z.M."/>
            <person name="Yu Y."/>
            <person name="Chen X.L."/>
            <person name="Chen B."/>
            <person name="Zhang Y.Z."/>
        </authorList>
    </citation>
    <scope>NUCLEOTIDE SEQUENCE [LARGE SCALE GENOMIC DNA]</scope>
    <source>
        <strain evidence="1 2">15-R06ZXC-3</strain>
    </source>
</reference>
<sequence length="37" mass="4115">MHDATRLTGHDGLAHIVLNDQVYTLRITKAGKLILTK</sequence>
<evidence type="ECO:0000313" key="2">
    <source>
        <dbReference type="Proteomes" id="UP001557465"/>
    </source>
</evidence>
<dbReference type="EMBL" id="JBFRYC010000010">
    <property type="protein sequence ID" value="MEX1662908.1"/>
    <property type="molecule type" value="Genomic_DNA"/>
</dbReference>
<keyword evidence="2" id="KW-1185">Reference proteome</keyword>
<dbReference type="Gene3D" id="2.10.70.10">
    <property type="entry name" value="Complement Module, domain 1"/>
    <property type="match status" value="1"/>
</dbReference>
<evidence type="ECO:0000313" key="1">
    <source>
        <dbReference type="EMBL" id="MEX1662908.1"/>
    </source>
</evidence>
<proteinExistence type="predicted"/>
<dbReference type="Pfam" id="PF10636">
    <property type="entry name" value="hemP"/>
    <property type="match status" value="1"/>
</dbReference>
<name>A0ABV3TPK1_9RHOB</name>
<organism evidence="1 2">
    <name type="scientific">Thioclava arctica</name>
    <dbReference type="NCBI Taxonomy" id="3238301"/>
    <lineage>
        <taxon>Bacteria</taxon>
        <taxon>Pseudomonadati</taxon>
        <taxon>Pseudomonadota</taxon>
        <taxon>Alphaproteobacteria</taxon>
        <taxon>Rhodobacterales</taxon>
        <taxon>Paracoccaceae</taxon>
        <taxon>Thioclava</taxon>
    </lineage>
</organism>
<comment type="caution">
    <text evidence="1">The sequence shown here is derived from an EMBL/GenBank/DDBJ whole genome shotgun (WGS) entry which is preliminary data.</text>
</comment>
<accession>A0ABV3TPK1</accession>
<dbReference type="Proteomes" id="UP001557465">
    <property type="component" value="Unassembled WGS sequence"/>
</dbReference>
<protein>
    <submittedName>
        <fullName evidence="1">Hemin uptake protein HemP</fullName>
    </submittedName>
</protein>